<proteinExistence type="predicted"/>
<evidence type="ECO:0000256" key="1">
    <source>
        <dbReference type="SAM" id="Phobius"/>
    </source>
</evidence>
<keyword evidence="1" id="KW-0472">Membrane</keyword>
<keyword evidence="1" id="KW-1133">Transmembrane helix</keyword>
<evidence type="ECO:0008006" key="4">
    <source>
        <dbReference type="Google" id="ProtNLM"/>
    </source>
</evidence>
<accession>A0ABS2UE03</accession>
<sequence>MTSILFLTLFFAALPAWFLSTLEGWISVDCVPKKSAHTLECTISERFAFTSRSVVYMARGARSLKNFQKSRKGTNVTYQLILLTPSGEESVLRSPIGNSIVDRIANDLNAALESRSGPYHAKINPDPLFWLTSFLLFLFASVGLLIALFTKRSPKRIP</sequence>
<dbReference type="EMBL" id="JAFFPU010000030">
    <property type="protein sequence ID" value="MBM9577145.1"/>
    <property type="molecule type" value="Genomic_DNA"/>
</dbReference>
<organism evidence="2 3">
    <name type="scientific">Leptospira ainlahdjerensis</name>
    <dbReference type="NCBI Taxonomy" id="2810033"/>
    <lineage>
        <taxon>Bacteria</taxon>
        <taxon>Pseudomonadati</taxon>
        <taxon>Spirochaetota</taxon>
        <taxon>Spirochaetia</taxon>
        <taxon>Leptospirales</taxon>
        <taxon>Leptospiraceae</taxon>
        <taxon>Leptospira</taxon>
    </lineage>
</organism>
<reference evidence="2 3" key="1">
    <citation type="submission" date="2021-02" db="EMBL/GenBank/DDBJ databases">
        <title>Leptospira ainlahdjerensis sp. nov., Leptospira ainazelensis sp. nov., Leptospira abararensis sp. nov. and Leptospira chreensis sp. nov., four new species isolated from water sources in Algeria.</title>
        <authorList>
            <person name="Amara Korba A."/>
            <person name="Kainiu M."/>
            <person name="Vincent A.T."/>
            <person name="Mariet J.-F."/>
            <person name="Veyrier F.J."/>
            <person name="Goarant C."/>
            <person name="Picardeau M."/>
        </authorList>
    </citation>
    <scope>NUCLEOTIDE SEQUENCE [LARGE SCALE GENOMIC DNA]</scope>
    <source>
        <strain evidence="2 3">201903070</strain>
    </source>
</reference>
<evidence type="ECO:0000313" key="3">
    <source>
        <dbReference type="Proteomes" id="UP000724686"/>
    </source>
</evidence>
<comment type="caution">
    <text evidence="2">The sequence shown here is derived from an EMBL/GenBank/DDBJ whole genome shotgun (WGS) entry which is preliminary data.</text>
</comment>
<keyword evidence="1" id="KW-0812">Transmembrane</keyword>
<name>A0ABS2UE03_9LEPT</name>
<feature type="transmembrane region" description="Helical" evidence="1">
    <location>
        <begin position="128"/>
        <end position="149"/>
    </location>
</feature>
<evidence type="ECO:0000313" key="2">
    <source>
        <dbReference type="EMBL" id="MBM9577145.1"/>
    </source>
</evidence>
<gene>
    <name evidence="2" type="ORF">JWG45_08255</name>
</gene>
<dbReference type="Proteomes" id="UP000724686">
    <property type="component" value="Unassembled WGS sequence"/>
</dbReference>
<dbReference type="RefSeq" id="WP_205279294.1">
    <property type="nucleotide sequence ID" value="NZ_JAFFPU010000030.1"/>
</dbReference>
<keyword evidence="3" id="KW-1185">Reference proteome</keyword>
<protein>
    <recommendedName>
        <fullName evidence="4">DUF3592 domain-containing protein</fullName>
    </recommendedName>
</protein>